<dbReference type="InterPro" id="IPR013785">
    <property type="entry name" value="Aldolase_TIM"/>
</dbReference>
<evidence type="ECO:0000256" key="4">
    <source>
        <dbReference type="ARBA" id="ARBA00023235"/>
    </source>
</evidence>
<organism evidence="7 8">
    <name type="scientific">Natronospirillum operosum</name>
    <dbReference type="NCBI Taxonomy" id="2759953"/>
    <lineage>
        <taxon>Bacteria</taxon>
        <taxon>Pseudomonadati</taxon>
        <taxon>Pseudomonadota</taxon>
        <taxon>Gammaproteobacteria</taxon>
        <taxon>Oceanospirillales</taxon>
        <taxon>Natronospirillaceae</taxon>
        <taxon>Natronospirillum</taxon>
    </lineage>
</organism>
<dbReference type="FunFam" id="3.20.20.70:FF:000035">
    <property type="entry name" value="Putative N-acetylmannosamine-6-phosphate 2-epimerase"/>
    <property type="match status" value="1"/>
</dbReference>
<dbReference type="OrthoDB" id="9810372at2"/>
<dbReference type="PANTHER" id="PTHR36204:SF1">
    <property type="entry name" value="N-ACETYLMANNOSAMINE-6-PHOSPHATE 2-EPIMERASE-RELATED"/>
    <property type="match status" value="1"/>
</dbReference>
<dbReference type="EMBL" id="SRMF01000003">
    <property type="protein sequence ID" value="TGG93571.1"/>
    <property type="molecule type" value="Genomic_DNA"/>
</dbReference>
<evidence type="ECO:0000256" key="6">
    <source>
        <dbReference type="HAMAP-Rule" id="MF_01235"/>
    </source>
</evidence>
<dbReference type="NCBIfam" id="NF002231">
    <property type="entry name" value="PRK01130.1"/>
    <property type="match status" value="1"/>
</dbReference>
<dbReference type="EC" id="5.1.3.9" evidence="6"/>
<gene>
    <name evidence="6" type="primary">nanE</name>
    <name evidence="7" type="ORF">E4656_11050</name>
</gene>
<keyword evidence="8" id="KW-1185">Reference proteome</keyword>
<dbReference type="Gene3D" id="3.20.20.70">
    <property type="entry name" value="Aldolase class I"/>
    <property type="match status" value="1"/>
</dbReference>
<dbReference type="UniPathway" id="UPA00629">
    <property type="reaction ID" value="UER00682"/>
</dbReference>
<dbReference type="HAMAP" id="MF_01235">
    <property type="entry name" value="ManNAc6P_epimer"/>
    <property type="match status" value="1"/>
</dbReference>
<comment type="pathway">
    <text evidence="3 6">Amino-sugar metabolism; N-acetylneuraminate degradation; D-fructose 6-phosphate from N-acetylneuraminate: step 3/5.</text>
</comment>
<comment type="catalytic activity">
    <reaction evidence="1 6">
        <text>an N-acyl-D-glucosamine 6-phosphate = an N-acyl-D-mannosamine 6-phosphate</text>
        <dbReference type="Rhea" id="RHEA:23932"/>
        <dbReference type="ChEBI" id="CHEBI:57599"/>
        <dbReference type="ChEBI" id="CHEBI:57666"/>
        <dbReference type="EC" id="5.1.3.9"/>
    </reaction>
</comment>
<dbReference type="InterPro" id="IPR007260">
    <property type="entry name" value="NanE"/>
</dbReference>
<evidence type="ECO:0000256" key="3">
    <source>
        <dbReference type="ARBA" id="ARBA00005081"/>
    </source>
</evidence>
<name>A0A4Z0WF46_9GAMM</name>
<dbReference type="GO" id="GO:0006053">
    <property type="term" value="P:N-acetylmannosamine catabolic process"/>
    <property type="evidence" value="ECO:0007669"/>
    <property type="project" value="TreeGrafter"/>
</dbReference>
<dbReference type="InterPro" id="IPR011060">
    <property type="entry name" value="RibuloseP-bd_barrel"/>
</dbReference>
<evidence type="ECO:0000313" key="8">
    <source>
        <dbReference type="Proteomes" id="UP000297475"/>
    </source>
</evidence>
<keyword evidence="5 6" id="KW-0119">Carbohydrate metabolism</keyword>
<dbReference type="GO" id="GO:0019262">
    <property type="term" value="P:N-acetylneuraminate catabolic process"/>
    <property type="evidence" value="ECO:0007669"/>
    <property type="project" value="UniProtKB-UniRule"/>
</dbReference>
<evidence type="ECO:0000313" key="7">
    <source>
        <dbReference type="EMBL" id="TGG93571.1"/>
    </source>
</evidence>
<dbReference type="Pfam" id="PF04131">
    <property type="entry name" value="NanE"/>
    <property type="match status" value="1"/>
</dbReference>
<dbReference type="Proteomes" id="UP000297475">
    <property type="component" value="Unassembled WGS sequence"/>
</dbReference>
<comment type="function">
    <text evidence="2 6">Converts N-acetylmannosamine-6-phosphate (ManNAc-6-P) to N-acetylglucosamine-6-phosphate (GlcNAc-6-P).</text>
</comment>
<dbReference type="PANTHER" id="PTHR36204">
    <property type="entry name" value="N-ACETYLMANNOSAMINE-6-PHOSPHATE 2-EPIMERASE-RELATED"/>
    <property type="match status" value="1"/>
</dbReference>
<sequence length="235" mass="24700">MLNGWDFLVLEHLRHQLIVSCQPVQNGPLDHPEVVAALSLAALAGGARALRIEGLDNLAAVRAVTDVPIIGLIKHDLDDFPVRITPFEEDVDALVAAGADIVAFDATDRPRPVPVSALLARVRRHGKLAMADCSNPADGLAAAALGCDIVGTTLSGYTGNSVAEGPDLDLLRELRNCGRFLIAEGRYHSPAQAAQAIAAGAQAVVVGSAITRPEHITRWFADQIADARFSGGKAL</sequence>
<dbReference type="SUPFAM" id="SSF51366">
    <property type="entry name" value="Ribulose-phoshate binding barrel"/>
    <property type="match status" value="1"/>
</dbReference>
<comment type="similarity">
    <text evidence="6">Belongs to the NanE family.</text>
</comment>
<dbReference type="AlphaFoldDB" id="A0A4Z0WF46"/>
<dbReference type="GO" id="GO:0005829">
    <property type="term" value="C:cytosol"/>
    <property type="evidence" value="ECO:0007669"/>
    <property type="project" value="TreeGrafter"/>
</dbReference>
<proteinExistence type="inferred from homology"/>
<accession>A0A4Z0WF46</accession>
<evidence type="ECO:0000256" key="1">
    <source>
        <dbReference type="ARBA" id="ARBA00000056"/>
    </source>
</evidence>
<keyword evidence="4 6" id="KW-0413">Isomerase</keyword>
<evidence type="ECO:0000256" key="5">
    <source>
        <dbReference type="ARBA" id="ARBA00023277"/>
    </source>
</evidence>
<dbReference type="GO" id="GO:0005975">
    <property type="term" value="P:carbohydrate metabolic process"/>
    <property type="evidence" value="ECO:0007669"/>
    <property type="project" value="UniProtKB-UniRule"/>
</dbReference>
<comment type="caution">
    <text evidence="7">The sequence shown here is derived from an EMBL/GenBank/DDBJ whole genome shotgun (WGS) entry which is preliminary data.</text>
</comment>
<protein>
    <recommendedName>
        <fullName evidence="6">Putative N-acetylmannosamine-6-phosphate 2-epimerase</fullName>
        <ecNumber evidence="6">5.1.3.9</ecNumber>
    </recommendedName>
    <alternativeName>
        <fullName evidence="6">ManNAc-6-P epimerase</fullName>
    </alternativeName>
</protein>
<dbReference type="GO" id="GO:0047465">
    <property type="term" value="F:N-acylglucosamine-6-phosphate 2-epimerase activity"/>
    <property type="evidence" value="ECO:0007669"/>
    <property type="project" value="UniProtKB-EC"/>
</dbReference>
<evidence type="ECO:0000256" key="2">
    <source>
        <dbReference type="ARBA" id="ARBA00002147"/>
    </source>
</evidence>
<reference evidence="7 8" key="1">
    <citation type="submission" date="2019-04" db="EMBL/GenBank/DDBJ databases">
        <title>Natronospirillum operosus gen. nov., sp. nov., a haloalkaliphilic satellite isolated from decaying biomass of laboratory culture of cyanobacterium Geitlerinema sp. and proposal of Natronospirillaceae fam. nov. and Saccharospirillaceae fam. nov.</title>
        <authorList>
            <person name="Kevbrin V."/>
            <person name="Boltyanskaya Y."/>
            <person name="Koziaeva V."/>
            <person name="Grouzdev D.S."/>
            <person name="Park M."/>
            <person name="Cho J."/>
        </authorList>
    </citation>
    <scope>NUCLEOTIDE SEQUENCE [LARGE SCALE GENOMIC DNA]</scope>
    <source>
        <strain evidence="7 8">G-116</strain>
    </source>
</reference>